<organism evidence="2 3">
    <name type="scientific">Aliiroseovarius crassostreae</name>
    <dbReference type="NCBI Taxonomy" id="154981"/>
    <lineage>
        <taxon>Bacteria</taxon>
        <taxon>Pseudomonadati</taxon>
        <taxon>Pseudomonadota</taxon>
        <taxon>Alphaproteobacteria</taxon>
        <taxon>Rhodobacterales</taxon>
        <taxon>Paracoccaceae</taxon>
        <taxon>Aliiroseovarius</taxon>
    </lineage>
</organism>
<evidence type="ECO:0000259" key="1">
    <source>
        <dbReference type="PROSITE" id="PS51379"/>
    </source>
</evidence>
<protein>
    <submittedName>
        <fullName evidence="2">Ferredoxin</fullName>
    </submittedName>
</protein>
<dbReference type="RefSeq" id="WP_055187988.1">
    <property type="nucleotide sequence ID" value="NZ_FPBS01000001.1"/>
</dbReference>
<dbReference type="EMBL" id="LKBA01000004">
    <property type="protein sequence ID" value="KPN64084.1"/>
    <property type="molecule type" value="Genomic_DNA"/>
</dbReference>
<comment type="caution">
    <text evidence="2">The sequence shown here is derived from an EMBL/GenBank/DDBJ whole genome shotgun (WGS) entry which is preliminary data.</text>
</comment>
<name>A0A0P7IWW5_9RHOB</name>
<dbReference type="InterPro" id="IPR017896">
    <property type="entry name" value="4Fe4S_Fe-S-bd"/>
</dbReference>
<evidence type="ECO:0000313" key="3">
    <source>
        <dbReference type="Proteomes" id="UP000050471"/>
    </source>
</evidence>
<dbReference type="PROSITE" id="PS51379">
    <property type="entry name" value="4FE4S_FER_2"/>
    <property type="match status" value="1"/>
</dbReference>
<evidence type="ECO:0000313" key="2">
    <source>
        <dbReference type="EMBL" id="KPN64084.1"/>
    </source>
</evidence>
<dbReference type="OrthoDB" id="8279740at2"/>
<dbReference type="AlphaFoldDB" id="A0A0P7IWW5"/>
<proteinExistence type="predicted"/>
<dbReference type="STRING" id="154981.AKJ29_15600"/>
<gene>
    <name evidence="2" type="ORF">AKJ29_15600</name>
</gene>
<accession>A0A0P7IWW5</accession>
<feature type="domain" description="4Fe-4S ferredoxin-type" evidence="1">
    <location>
        <begin position="126"/>
        <end position="156"/>
    </location>
</feature>
<reference evidence="2 3" key="1">
    <citation type="submission" date="2015-09" db="EMBL/GenBank/DDBJ databases">
        <title>Draft genome sequence of Aliiroseovarius crassostreae CV919-312TSm, the causative agent of Roseovarius Oyster Disease (formerly Juvenile Oyster Disease).</title>
        <authorList>
            <person name="Kessner L."/>
            <person name="Spinard E."/>
            <person name="Nelson D."/>
        </authorList>
    </citation>
    <scope>NUCLEOTIDE SEQUENCE [LARGE SCALE GENOMIC DNA]</scope>
    <source>
        <strain evidence="2 3">CV919-312</strain>
    </source>
</reference>
<keyword evidence="3" id="KW-1185">Reference proteome</keyword>
<dbReference type="Proteomes" id="UP000050471">
    <property type="component" value="Unassembled WGS sequence"/>
</dbReference>
<sequence length="207" mass="22742">MSWAPAAEEMQLEVFGMLHDAGETIVLLGPHEPGFWAQFSSSSEYLDGAPDPLDRWSKRMIGELAKAWGGQAVFPSDGPPYPPFFRWAQESGRAWPSPVTLLVHERAGLWVSFRGAIRLAGERPLPKPETSGSPCQTCPAPCTTACPVAALTQDGYDLPRCHAYLDTEAGKTCLEGGCMVRVVCPLSQTYGRLREQSHFHMKAFHPQ</sequence>